<name>A0A131YCY2_RHIAP</name>
<feature type="chain" id="PRO_5007284726" evidence="1">
    <location>
        <begin position="20"/>
        <end position="220"/>
    </location>
</feature>
<evidence type="ECO:0000313" key="2">
    <source>
        <dbReference type="EMBL" id="JAP76787.1"/>
    </source>
</evidence>
<protein>
    <submittedName>
        <fullName evidence="2">Uncharacterized protein</fullName>
    </submittedName>
</protein>
<dbReference type="EMBL" id="GEDV01011770">
    <property type="protein sequence ID" value="JAP76787.1"/>
    <property type="molecule type" value="Transcribed_RNA"/>
</dbReference>
<accession>A0A131YCY2</accession>
<proteinExistence type="predicted"/>
<keyword evidence="1" id="KW-0732">Signal</keyword>
<reference evidence="2" key="1">
    <citation type="journal article" date="2016" name="Ticks Tick Borne Dis.">
        <title>De novo assembly and annotation of the salivary gland transcriptome of Rhipicephalus appendiculatus male and female ticks during blood feeding.</title>
        <authorList>
            <person name="de Castro M.H."/>
            <person name="de Klerk D."/>
            <person name="Pienaar R."/>
            <person name="Latif A.A."/>
            <person name="Rees D.J."/>
            <person name="Mans B.J."/>
        </authorList>
    </citation>
    <scope>NUCLEOTIDE SEQUENCE</scope>
    <source>
        <tissue evidence="2">Salivary glands</tissue>
    </source>
</reference>
<sequence length="220" mass="23818">MRRVSAASLFLALVTGVLGYGWNPDRSRPVPSASDMNDCCRGPTGCCREGYRCVPNYRTCVRVGMEPKPSGVTKVLVVPVVTEGQQGTGISEGALGGCGGGGHYCWYRERCCYIAQSGAHLPTSVHPTTSCCTRSSSRQCPRIRGCHNPFGVNSPPGVYNPPGYRPPPVFQNPPAFNWDREQLMMQRHTLVPSPAVTLLPSWVGGILWVLVYVAPFNSCS</sequence>
<feature type="signal peptide" evidence="1">
    <location>
        <begin position="1"/>
        <end position="19"/>
    </location>
</feature>
<evidence type="ECO:0000256" key="1">
    <source>
        <dbReference type="SAM" id="SignalP"/>
    </source>
</evidence>
<dbReference type="AlphaFoldDB" id="A0A131YCY2"/>
<organism evidence="2">
    <name type="scientific">Rhipicephalus appendiculatus</name>
    <name type="common">Brown ear tick</name>
    <dbReference type="NCBI Taxonomy" id="34631"/>
    <lineage>
        <taxon>Eukaryota</taxon>
        <taxon>Metazoa</taxon>
        <taxon>Ecdysozoa</taxon>
        <taxon>Arthropoda</taxon>
        <taxon>Chelicerata</taxon>
        <taxon>Arachnida</taxon>
        <taxon>Acari</taxon>
        <taxon>Parasitiformes</taxon>
        <taxon>Ixodida</taxon>
        <taxon>Ixodoidea</taxon>
        <taxon>Ixodidae</taxon>
        <taxon>Rhipicephalinae</taxon>
        <taxon>Rhipicephalus</taxon>
        <taxon>Rhipicephalus</taxon>
    </lineage>
</organism>